<gene>
    <name evidence="1" type="ordered locus">RHA1_ro10395</name>
</gene>
<sequence>MTLARAPSPAPQTRTHSSDLTEFHLGAVAVWEGAQLAVSLLGGIMDTDAFPGHRSLLLTWRRFDEDTMRMLAQLIPHPCQKAGKPRRTPAYVAEDVTCMRSIGWSEFLIAEGNFRQATLYRMNRLVSLALPELQSTLQALITRQTAHTNDLVRAGTSPTFGTT</sequence>
<dbReference type="Proteomes" id="UP000008710">
    <property type="component" value="Plasmid pRHL2"/>
</dbReference>
<keyword evidence="1" id="KW-0614">Plasmid</keyword>
<dbReference type="AlphaFoldDB" id="Q0RVV2"/>
<protein>
    <submittedName>
        <fullName evidence="1">Uncharacterized protein</fullName>
    </submittedName>
</protein>
<accession>Q0RVV2</accession>
<organism evidence="1 2">
    <name type="scientific">Rhodococcus jostii (strain RHA1)</name>
    <dbReference type="NCBI Taxonomy" id="101510"/>
    <lineage>
        <taxon>Bacteria</taxon>
        <taxon>Bacillati</taxon>
        <taxon>Actinomycetota</taxon>
        <taxon>Actinomycetes</taxon>
        <taxon>Mycobacteriales</taxon>
        <taxon>Nocardiaceae</taxon>
        <taxon>Rhodococcus</taxon>
    </lineage>
</organism>
<reference evidence="2" key="1">
    <citation type="journal article" date="2006" name="Proc. Natl. Acad. Sci. U.S.A.">
        <title>The complete genome of Rhodococcus sp. RHA1 provides insights into a catabolic powerhouse.</title>
        <authorList>
            <person name="McLeod M.P."/>
            <person name="Warren R.L."/>
            <person name="Hsiao W.W.L."/>
            <person name="Araki N."/>
            <person name="Myhre M."/>
            <person name="Fernandes C."/>
            <person name="Miyazawa D."/>
            <person name="Wong W."/>
            <person name="Lillquist A.L."/>
            <person name="Wang D."/>
            <person name="Dosanjh M."/>
            <person name="Hara H."/>
            <person name="Petrescu A."/>
            <person name="Morin R.D."/>
            <person name="Yang G."/>
            <person name="Stott J.M."/>
            <person name="Schein J.E."/>
            <person name="Shin H."/>
            <person name="Smailus D."/>
            <person name="Siddiqui A.S."/>
            <person name="Marra M.A."/>
            <person name="Jones S.J.M."/>
            <person name="Holt R."/>
            <person name="Brinkman F.S.L."/>
            <person name="Miyauchi K."/>
            <person name="Fukuda M."/>
            <person name="Davies J.E."/>
            <person name="Mohn W.W."/>
            <person name="Eltis L.D."/>
        </authorList>
    </citation>
    <scope>NUCLEOTIDE SEQUENCE [LARGE SCALE GENOMIC DNA]</scope>
    <source>
        <strain evidence="2">RHA1</strain>
    </source>
</reference>
<dbReference type="EMBL" id="CP000433">
    <property type="protein sequence ID" value="ABH00584.1"/>
    <property type="molecule type" value="Genomic_DNA"/>
</dbReference>
<proteinExistence type="predicted"/>
<evidence type="ECO:0000313" key="1">
    <source>
        <dbReference type="EMBL" id="ABH00584.1"/>
    </source>
</evidence>
<geneLocation type="plasmid" evidence="1 2">
    <name>pRHL2</name>
</geneLocation>
<dbReference type="HOGENOM" id="CLU_1625781_0_0_11"/>
<dbReference type="KEGG" id="rha:RHA1_ro10395"/>
<evidence type="ECO:0000313" key="2">
    <source>
        <dbReference type="Proteomes" id="UP000008710"/>
    </source>
</evidence>
<name>Q0RVV2_RHOJR</name>